<evidence type="ECO:0000256" key="3">
    <source>
        <dbReference type="ARBA" id="ARBA00006792"/>
    </source>
</evidence>
<evidence type="ECO:0000256" key="5">
    <source>
        <dbReference type="ARBA" id="ARBA00022792"/>
    </source>
</evidence>
<protein>
    <recommendedName>
        <fullName evidence="9">MICOS complex subunit MIC10</fullName>
    </recommendedName>
</protein>
<keyword evidence="11" id="KW-1185">Reference proteome</keyword>
<gene>
    <name evidence="10" type="ORF">MCOS_LOCUS8178</name>
</gene>
<dbReference type="GO" id="GO:0061617">
    <property type="term" value="C:MICOS complex"/>
    <property type="evidence" value="ECO:0007669"/>
    <property type="project" value="UniProtKB-UniRule"/>
</dbReference>
<proteinExistence type="inferred from homology"/>
<evidence type="ECO:0000256" key="6">
    <source>
        <dbReference type="ARBA" id="ARBA00022989"/>
    </source>
</evidence>
<dbReference type="AlphaFoldDB" id="A0A0R3UKP2"/>
<dbReference type="OrthoDB" id="1916310at2759"/>
<feature type="transmembrane region" description="Helical" evidence="9">
    <location>
        <begin position="22"/>
        <end position="41"/>
    </location>
</feature>
<sequence>MSGQENSEDILGRKVDRCISDILIKTGTGVSVGIIVSVLFARRRPWPLIFGTGFGLGMGISNCNSEFKQPLPLQSHIIKVQKKCDL</sequence>
<dbReference type="Proteomes" id="UP000267029">
    <property type="component" value="Unassembled WGS sequence"/>
</dbReference>
<dbReference type="PANTHER" id="PTHR21304:SF0">
    <property type="entry name" value="MICOS COMPLEX SUBUNIT MIC10"/>
    <property type="match status" value="1"/>
</dbReference>
<reference evidence="12" key="2">
    <citation type="submission" date="2019-11" db="UniProtKB">
        <authorList>
            <consortium name="WormBaseParasite"/>
        </authorList>
    </citation>
    <scope>IDENTIFICATION</scope>
</reference>
<evidence type="ECO:0000256" key="8">
    <source>
        <dbReference type="ARBA" id="ARBA00023136"/>
    </source>
</evidence>
<keyword evidence="5 9" id="KW-0999">Mitochondrion inner membrane</keyword>
<evidence type="ECO:0000256" key="4">
    <source>
        <dbReference type="ARBA" id="ARBA00022692"/>
    </source>
</evidence>
<comment type="subunit">
    <text evidence="9">Component of the mitochondrial contact site and cristae organizing system (MICOS) complex.</text>
</comment>
<dbReference type="WBParaSite" id="MCU_005348-RA">
    <property type="protein sequence ID" value="MCU_005348-RA"/>
    <property type="gene ID" value="MCU_005348"/>
</dbReference>
<dbReference type="InterPro" id="IPR007512">
    <property type="entry name" value="Mic10"/>
</dbReference>
<keyword evidence="6 9" id="KW-1133">Transmembrane helix</keyword>
<keyword evidence="7 9" id="KW-0496">Mitochondrion</keyword>
<evidence type="ECO:0000313" key="12">
    <source>
        <dbReference type="WBParaSite" id="MCU_005348-RA"/>
    </source>
</evidence>
<evidence type="ECO:0000256" key="7">
    <source>
        <dbReference type="ARBA" id="ARBA00023128"/>
    </source>
</evidence>
<keyword evidence="4 9" id="KW-0812">Transmembrane</keyword>
<comment type="function">
    <text evidence="1 9">Component of the MICOS complex, a large protein complex of the mitochondrial inner membrane that plays crucial roles in the maintenance of crista junctions, inner membrane architecture, and formation of contact sites to the outer membrane.</text>
</comment>
<dbReference type="Pfam" id="PF04418">
    <property type="entry name" value="DUF543"/>
    <property type="match status" value="1"/>
</dbReference>
<evidence type="ECO:0000256" key="9">
    <source>
        <dbReference type="RuleBase" id="RU363011"/>
    </source>
</evidence>
<dbReference type="EMBL" id="UXSR01005466">
    <property type="protein sequence ID" value="VDD82175.1"/>
    <property type="molecule type" value="Genomic_DNA"/>
</dbReference>
<evidence type="ECO:0000256" key="2">
    <source>
        <dbReference type="ARBA" id="ARBA00004434"/>
    </source>
</evidence>
<dbReference type="STRING" id="53468.A0A0R3UKP2"/>
<evidence type="ECO:0000313" key="10">
    <source>
        <dbReference type="EMBL" id="VDD82175.1"/>
    </source>
</evidence>
<keyword evidence="8 9" id="KW-0472">Membrane</keyword>
<evidence type="ECO:0000256" key="1">
    <source>
        <dbReference type="ARBA" id="ARBA00002689"/>
    </source>
</evidence>
<accession>A0A0R3UKP2</accession>
<reference evidence="10 11" key="1">
    <citation type="submission" date="2018-10" db="EMBL/GenBank/DDBJ databases">
        <authorList>
            <consortium name="Pathogen Informatics"/>
        </authorList>
    </citation>
    <scope>NUCLEOTIDE SEQUENCE [LARGE SCALE GENOMIC DNA]</scope>
</reference>
<comment type="similarity">
    <text evidence="3 9">Belongs to the MICOS complex subunit Mic10 family.</text>
</comment>
<name>A0A0R3UKP2_MESCO</name>
<evidence type="ECO:0000313" key="11">
    <source>
        <dbReference type="Proteomes" id="UP000267029"/>
    </source>
</evidence>
<comment type="subcellular location">
    <subcellularLocation>
        <location evidence="2 9">Mitochondrion inner membrane</location>
        <topology evidence="2 9">Single-pass membrane protein</topology>
    </subcellularLocation>
</comment>
<organism evidence="10 11">
    <name type="scientific">Mesocestoides corti</name>
    <name type="common">Flatworm</name>
    <dbReference type="NCBI Taxonomy" id="53468"/>
    <lineage>
        <taxon>Eukaryota</taxon>
        <taxon>Metazoa</taxon>
        <taxon>Spiralia</taxon>
        <taxon>Lophotrochozoa</taxon>
        <taxon>Platyhelminthes</taxon>
        <taxon>Cestoda</taxon>
        <taxon>Eucestoda</taxon>
        <taxon>Cyclophyllidea</taxon>
        <taxon>Mesocestoididae</taxon>
        <taxon>Mesocestoides</taxon>
    </lineage>
</organism>
<dbReference type="PANTHER" id="PTHR21304">
    <property type="entry name" value="MICOS COMPLEX SUBUNIT MIC10"/>
    <property type="match status" value="1"/>
</dbReference>